<evidence type="ECO:0000256" key="6">
    <source>
        <dbReference type="ARBA" id="ARBA00023136"/>
    </source>
</evidence>
<organism evidence="9 10">
    <name type="scientific">Variovorax guangxiensis</name>
    <dbReference type="NCBI Taxonomy" id="1775474"/>
    <lineage>
        <taxon>Bacteria</taxon>
        <taxon>Pseudomonadati</taxon>
        <taxon>Pseudomonadota</taxon>
        <taxon>Betaproteobacteria</taxon>
        <taxon>Burkholderiales</taxon>
        <taxon>Comamonadaceae</taxon>
        <taxon>Variovorax</taxon>
    </lineage>
</organism>
<gene>
    <name evidence="9" type="ORF">EJP67_12330</name>
</gene>
<evidence type="ECO:0000256" key="3">
    <source>
        <dbReference type="ARBA" id="ARBA00022475"/>
    </source>
</evidence>
<sequence>MYPGERLNGYSHLFGLLLALPATALLLVKTVPTGDAARIAGALVFSLSAVALYAASTLFHSTRGRLKRMWERADHCAIFLLIAGTYTPFALVTMQGPWGLLLLATIWGAAIFGIRRELVPAKNGAPKKPSLPIYIGLGWLVVLAAVPLAARLDTAGLVWLLVGGAFYTTGTVFYRNRSGFKHAHGAWHLFVLAGTTSHYVAVGWFVL</sequence>
<evidence type="ECO:0000256" key="7">
    <source>
        <dbReference type="PIRSR" id="PIRSR604254-1"/>
    </source>
</evidence>
<feature type="transmembrane region" description="Helical" evidence="8">
    <location>
        <begin position="76"/>
        <end position="94"/>
    </location>
</feature>
<accession>A0A3S0XEB9</accession>
<reference evidence="9 10" key="1">
    <citation type="submission" date="2018-12" db="EMBL/GenBank/DDBJ databases">
        <title>The genome sequences of Variovorax guangxiensis DSM 27352.</title>
        <authorList>
            <person name="Gao J."/>
            <person name="Sun J."/>
        </authorList>
    </citation>
    <scope>NUCLEOTIDE SEQUENCE [LARGE SCALE GENOMIC DNA]</scope>
    <source>
        <strain evidence="9 10">DSM 27352</strain>
    </source>
</reference>
<dbReference type="GO" id="GO:0005886">
    <property type="term" value="C:plasma membrane"/>
    <property type="evidence" value="ECO:0007669"/>
    <property type="project" value="UniProtKB-SubCell"/>
</dbReference>
<dbReference type="RefSeq" id="WP_126021995.1">
    <property type="nucleotide sequence ID" value="NZ_RXFT01000004.1"/>
</dbReference>
<dbReference type="NCBIfam" id="TIGR01065">
    <property type="entry name" value="hlyIII"/>
    <property type="match status" value="1"/>
</dbReference>
<dbReference type="Proteomes" id="UP000281118">
    <property type="component" value="Unassembled WGS sequence"/>
</dbReference>
<evidence type="ECO:0000256" key="8">
    <source>
        <dbReference type="SAM" id="Phobius"/>
    </source>
</evidence>
<keyword evidence="4 8" id="KW-0812">Transmembrane</keyword>
<dbReference type="Pfam" id="PF03006">
    <property type="entry name" value="HlyIII"/>
    <property type="match status" value="1"/>
</dbReference>
<feature type="binding site" evidence="7">
    <location>
        <position position="184"/>
    </location>
    <ligand>
        <name>Zn(2+)</name>
        <dbReference type="ChEBI" id="CHEBI:29105"/>
    </ligand>
</feature>
<feature type="binding site" evidence="7">
    <location>
        <position position="60"/>
    </location>
    <ligand>
        <name>Zn(2+)</name>
        <dbReference type="ChEBI" id="CHEBI:29105"/>
    </ligand>
</feature>
<dbReference type="GO" id="GO:0046872">
    <property type="term" value="F:metal ion binding"/>
    <property type="evidence" value="ECO:0007669"/>
    <property type="project" value="UniProtKB-KW"/>
</dbReference>
<feature type="transmembrane region" description="Helical" evidence="8">
    <location>
        <begin position="131"/>
        <end position="150"/>
    </location>
</feature>
<comment type="caution">
    <text evidence="9">The sequence shown here is derived from an EMBL/GenBank/DDBJ whole genome shotgun (WGS) entry which is preliminary data.</text>
</comment>
<evidence type="ECO:0000256" key="1">
    <source>
        <dbReference type="ARBA" id="ARBA00004651"/>
    </source>
</evidence>
<dbReference type="InterPro" id="IPR004254">
    <property type="entry name" value="AdipoR/HlyIII-related"/>
</dbReference>
<dbReference type="GO" id="GO:0140911">
    <property type="term" value="F:pore-forming activity"/>
    <property type="evidence" value="ECO:0007669"/>
    <property type="project" value="InterPro"/>
</dbReference>
<feature type="transmembrane region" description="Helical" evidence="8">
    <location>
        <begin position="37"/>
        <end position="55"/>
    </location>
</feature>
<dbReference type="OrthoDB" id="9813689at2"/>
<evidence type="ECO:0000313" key="9">
    <source>
        <dbReference type="EMBL" id="RUR67843.1"/>
    </source>
</evidence>
<feature type="transmembrane region" description="Helical" evidence="8">
    <location>
        <begin position="156"/>
        <end position="174"/>
    </location>
</feature>
<dbReference type="InterPro" id="IPR005744">
    <property type="entry name" value="Hy-lIII"/>
</dbReference>
<dbReference type="AlphaFoldDB" id="A0A3S0XEB9"/>
<evidence type="ECO:0000256" key="2">
    <source>
        <dbReference type="ARBA" id="ARBA00008488"/>
    </source>
</evidence>
<keyword evidence="5 8" id="KW-1133">Transmembrane helix</keyword>
<comment type="similarity">
    <text evidence="2">Belongs to the UPF0073 (Hly-III) family.</text>
</comment>
<dbReference type="PANTHER" id="PTHR20855:SF3">
    <property type="entry name" value="LD03007P"/>
    <property type="match status" value="1"/>
</dbReference>
<feature type="transmembrane region" description="Helical" evidence="8">
    <location>
        <begin position="12"/>
        <end position="31"/>
    </location>
</feature>
<keyword evidence="7" id="KW-0479">Metal-binding</keyword>
<dbReference type="PANTHER" id="PTHR20855">
    <property type="entry name" value="ADIPOR/PROGESTIN RECEPTOR-RELATED"/>
    <property type="match status" value="1"/>
</dbReference>
<evidence type="ECO:0000256" key="5">
    <source>
        <dbReference type="ARBA" id="ARBA00022989"/>
    </source>
</evidence>
<evidence type="ECO:0000313" key="10">
    <source>
        <dbReference type="Proteomes" id="UP000281118"/>
    </source>
</evidence>
<feature type="transmembrane region" description="Helical" evidence="8">
    <location>
        <begin position="186"/>
        <end position="206"/>
    </location>
</feature>
<evidence type="ECO:0000256" key="4">
    <source>
        <dbReference type="ARBA" id="ARBA00022692"/>
    </source>
</evidence>
<dbReference type="EMBL" id="RXFT01000004">
    <property type="protein sequence ID" value="RUR67843.1"/>
    <property type="molecule type" value="Genomic_DNA"/>
</dbReference>
<keyword evidence="3" id="KW-1003">Cell membrane</keyword>
<name>A0A3S0XEB9_9BURK</name>
<feature type="transmembrane region" description="Helical" evidence="8">
    <location>
        <begin position="100"/>
        <end position="119"/>
    </location>
</feature>
<comment type="subcellular location">
    <subcellularLocation>
        <location evidence="1">Cell membrane</location>
        <topology evidence="1">Multi-pass membrane protein</topology>
    </subcellularLocation>
</comment>
<proteinExistence type="inferred from homology"/>
<keyword evidence="6 8" id="KW-0472">Membrane</keyword>
<feature type="binding site" evidence="7">
    <location>
        <position position="188"/>
    </location>
    <ligand>
        <name>Zn(2+)</name>
        <dbReference type="ChEBI" id="CHEBI:29105"/>
    </ligand>
</feature>
<keyword evidence="7" id="KW-0862">Zinc</keyword>
<protein>
    <submittedName>
        <fullName evidence="9">Hemolysin III family protein</fullName>
    </submittedName>
</protein>